<evidence type="ECO:0000313" key="8">
    <source>
        <dbReference type="EMBL" id="TVO59459.1"/>
    </source>
</evidence>
<evidence type="ECO:0000256" key="4">
    <source>
        <dbReference type="ARBA" id="ARBA00023136"/>
    </source>
</evidence>
<dbReference type="GO" id="GO:0008381">
    <property type="term" value="F:mechanosensitive monoatomic ion channel activity"/>
    <property type="evidence" value="ECO:0007669"/>
    <property type="project" value="UniProtKB-ARBA"/>
</dbReference>
<feature type="domain" description="Mechanosensitive ion channel MscS" evidence="7">
    <location>
        <begin position="124"/>
        <end position="192"/>
    </location>
</feature>
<dbReference type="AlphaFoldDB" id="A0A557R2S0"/>
<dbReference type="Proteomes" id="UP000319502">
    <property type="component" value="Unassembled WGS sequence"/>
</dbReference>
<protein>
    <submittedName>
        <fullName evidence="8">Mechanosensitive ion channel family protein</fullName>
    </submittedName>
</protein>
<dbReference type="InterPro" id="IPR010920">
    <property type="entry name" value="LSM_dom_sf"/>
</dbReference>
<keyword evidence="9" id="KW-1185">Reference proteome</keyword>
<dbReference type="EMBL" id="VMNK01000002">
    <property type="protein sequence ID" value="TVO59459.1"/>
    <property type="molecule type" value="Genomic_DNA"/>
</dbReference>
<keyword evidence="2 6" id="KW-0812">Transmembrane</keyword>
<reference evidence="8 9" key="1">
    <citation type="submission" date="2019-07" db="EMBL/GenBank/DDBJ databases">
        <title>The pathways for chlorine oxyanion respiration interact through the shared metabolite chlorate.</title>
        <authorList>
            <person name="Barnum T.P."/>
            <person name="Cheng Y."/>
            <person name="Hill K.A."/>
            <person name="Lucas L.N."/>
            <person name="Carlson H.K."/>
            <person name="Coates J.D."/>
        </authorList>
    </citation>
    <scope>NUCLEOTIDE SEQUENCE [LARGE SCALE GENOMIC DNA]</scope>
    <source>
        <strain evidence="8 9">SFB-3</strain>
    </source>
</reference>
<dbReference type="PANTHER" id="PTHR30566">
    <property type="entry name" value="YNAI-RELATED MECHANOSENSITIVE ION CHANNEL"/>
    <property type="match status" value="1"/>
</dbReference>
<keyword evidence="4 6" id="KW-0472">Membrane</keyword>
<dbReference type="InterPro" id="IPR006685">
    <property type="entry name" value="MscS_channel_2nd"/>
</dbReference>
<comment type="subcellular location">
    <subcellularLocation>
        <location evidence="1">Membrane</location>
    </subcellularLocation>
</comment>
<dbReference type="Gene3D" id="2.30.30.60">
    <property type="match status" value="1"/>
</dbReference>
<feature type="region of interest" description="Disordered" evidence="5">
    <location>
        <begin position="1"/>
        <end position="21"/>
    </location>
</feature>
<feature type="transmembrane region" description="Helical" evidence="6">
    <location>
        <begin position="102"/>
        <end position="121"/>
    </location>
</feature>
<dbReference type="OrthoDB" id="9775421at2"/>
<keyword evidence="3 6" id="KW-1133">Transmembrane helix</keyword>
<feature type="transmembrane region" description="Helical" evidence="6">
    <location>
        <begin position="36"/>
        <end position="57"/>
    </location>
</feature>
<accession>A0A557R2S0</accession>
<dbReference type="Pfam" id="PF00924">
    <property type="entry name" value="MS_channel_2nd"/>
    <property type="match status" value="1"/>
</dbReference>
<evidence type="ECO:0000256" key="6">
    <source>
        <dbReference type="SAM" id="Phobius"/>
    </source>
</evidence>
<evidence type="ECO:0000259" key="7">
    <source>
        <dbReference type="Pfam" id="PF00924"/>
    </source>
</evidence>
<name>A0A557R2S0_9RHOO</name>
<dbReference type="GO" id="GO:0016020">
    <property type="term" value="C:membrane"/>
    <property type="evidence" value="ECO:0007669"/>
    <property type="project" value="UniProtKB-SubCell"/>
</dbReference>
<dbReference type="SUPFAM" id="SSF50182">
    <property type="entry name" value="Sm-like ribonucleoproteins"/>
    <property type="match status" value="1"/>
</dbReference>
<proteinExistence type="predicted"/>
<evidence type="ECO:0000256" key="1">
    <source>
        <dbReference type="ARBA" id="ARBA00004370"/>
    </source>
</evidence>
<evidence type="ECO:0000256" key="5">
    <source>
        <dbReference type="SAM" id="MobiDB-lite"/>
    </source>
</evidence>
<evidence type="ECO:0000256" key="2">
    <source>
        <dbReference type="ARBA" id="ARBA00022692"/>
    </source>
</evidence>
<comment type="caution">
    <text evidence="8">The sequence shown here is derived from an EMBL/GenBank/DDBJ whole genome shotgun (WGS) entry which is preliminary data.</text>
</comment>
<gene>
    <name evidence="8" type="ORF">FHP91_01740</name>
</gene>
<sequence>MLRRNEMRSGGGRGMLSSPNRSEMKNVQALLNEDQWLPRLAITLVLVVVFLIGRRLATKAIRGGADVLDASRRRRVFYARSAFNLGLAVAMLLLWLGHLQNIVLSLTAVIVAVVLATKEIIMCVSGFMLRTGTGLYSVGDWIEVNGVRGEVSDYNVLTTTLLELAPPKRGHGYTGNLIVIPNSLFLTHTVRNERLGRHYVLHPFVVTVEPGLNVGEALAWWTAQAAAACADFAEEAERVSAAADRALSADVQGPVPLVHVGTTDAGNVSFELQLFCPAARAHALEVTLTSAFLSAVAAGQFSPAMPEKDAG</sequence>
<evidence type="ECO:0000256" key="3">
    <source>
        <dbReference type="ARBA" id="ARBA00022989"/>
    </source>
</evidence>
<feature type="transmembrane region" description="Helical" evidence="6">
    <location>
        <begin position="77"/>
        <end position="96"/>
    </location>
</feature>
<dbReference type="InterPro" id="IPR023408">
    <property type="entry name" value="MscS_beta-dom_sf"/>
</dbReference>
<evidence type="ECO:0000313" key="9">
    <source>
        <dbReference type="Proteomes" id="UP000319502"/>
    </source>
</evidence>
<dbReference type="PANTHER" id="PTHR30566:SF27">
    <property type="entry name" value="MECHANOSENSITIVE ION CHANNEL PROTEIN"/>
    <property type="match status" value="1"/>
</dbReference>
<organism evidence="8 9">
    <name type="scientific">Denitromonas halophila</name>
    <dbReference type="NCBI Taxonomy" id="1629404"/>
    <lineage>
        <taxon>Bacteria</taxon>
        <taxon>Pseudomonadati</taxon>
        <taxon>Pseudomonadota</taxon>
        <taxon>Betaproteobacteria</taxon>
        <taxon>Rhodocyclales</taxon>
        <taxon>Zoogloeaceae</taxon>
        <taxon>Denitromonas</taxon>
    </lineage>
</organism>